<gene>
    <name evidence="2" type="ORF">S03H2_45752</name>
</gene>
<feature type="compositionally biased region" description="Basic and acidic residues" evidence="1">
    <location>
        <begin position="57"/>
        <end position="69"/>
    </location>
</feature>
<accession>X1JUN0</accession>
<organism evidence="2">
    <name type="scientific">marine sediment metagenome</name>
    <dbReference type="NCBI Taxonomy" id="412755"/>
    <lineage>
        <taxon>unclassified sequences</taxon>
        <taxon>metagenomes</taxon>
        <taxon>ecological metagenomes</taxon>
    </lineage>
</organism>
<reference evidence="2" key="1">
    <citation type="journal article" date="2014" name="Front. Microbiol.">
        <title>High frequency of phylogenetically diverse reductive dehalogenase-homologous genes in deep subseafloor sedimentary metagenomes.</title>
        <authorList>
            <person name="Kawai M."/>
            <person name="Futagami T."/>
            <person name="Toyoda A."/>
            <person name="Takaki Y."/>
            <person name="Nishi S."/>
            <person name="Hori S."/>
            <person name="Arai W."/>
            <person name="Tsubouchi T."/>
            <person name="Morono Y."/>
            <person name="Uchiyama I."/>
            <person name="Ito T."/>
            <person name="Fujiyama A."/>
            <person name="Inagaki F."/>
            <person name="Takami H."/>
        </authorList>
    </citation>
    <scope>NUCLEOTIDE SEQUENCE</scope>
    <source>
        <strain evidence="2">Expedition CK06-06</strain>
    </source>
</reference>
<sequence length="81" mass="9568">MTLKEAIKELEEPDWMITEGHTQEYSEAVQLGIEALKRLQRERVLADNPFEVRLPGETEERTVGREGNDIRGNYFYEERQK</sequence>
<protein>
    <submittedName>
        <fullName evidence="2">Uncharacterized protein</fullName>
    </submittedName>
</protein>
<evidence type="ECO:0000313" key="2">
    <source>
        <dbReference type="EMBL" id="GAH73493.1"/>
    </source>
</evidence>
<evidence type="ECO:0000256" key="1">
    <source>
        <dbReference type="SAM" id="MobiDB-lite"/>
    </source>
</evidence>
<proteinExistence type="predicted"/>
<comment type="caution">
    <text evidence="2">The sequence shown here is derived from an EMBL/GenBank/DDBJ whole genome shotgun (WGS) entry which is preliminary data.</text>
</comment>
<feature type="region of interest" description="Disordered" evidence="1">
    <location>
        <begin position="57"/>
        <end position="81"/>
    </location>
</feature>
<dbReference type="EMBL" id="BARU01028687">
    <property type="protein sequence ID" value="GAH73493.1"/>
    <property type="molecule type" value="Genomic_DNA"/>
</dbReference>
<dbReference type="AlphaFoldDB" id="X1JUN0"/>
<name>X1JUN0_9ZZZZ</name>